<dbReference type="GO" id="GO:0055085">
    <property type="term" value="P:transmembrane transport"/>
    <property type="evidence" value="ECO:0007669"/>
    <property type="project" value="UniProtKB-ARBA"/>
</dbReference>
<dbReference type="GO" id="GO:0005524">
    <property type="term" value="F:ATP binding"/>
    <property type="evidence" value="ECO:0007669"/>
    <property type="project" value="UniProtKB-KW"/>
</dbReference>
<evidence type="ECO:0000313" key="9">
    <source>
        <dbReference type="EMBL" id="SFZ84559.1"/>
    </source>
</evidence>
<dbReference type="Pfam" id="PF08352">
    <property type="entry name" value="oligo_HPY"/>
    <property type="match status" value="1"/>
</dbReference>
<dbReference type="Proteomes" id="UP000183447">
    <property type="component" value="Unassembled WGS sequence"/>
</dbReference>
<keyword evidence="5" id="KW-0547">Nucleotide-binding</keyword>
<organism evidence="9 10">
    <name type="scientific">Devosia enhydra</name>
    <dbReference type="NCBI Taxonomy" id="665118"/>
    <lineage>
        <taxon>Bacteria</taxon>
        <taxon>Pseudomonadati</taxon>
        <taxon>Pseudomonadota</taxon>
        <taxon>Alphaproteobacteria</taxon>
        <taxon>Hyphomicrobiales</taxon>
        <taxon>Devosiaceae</taxon>
        <taxon>Devosia</taxon>
    </lineage>
</organism>
<feature type="domain" description="ABC transporter" evidence="8">
    <location>
        <begin position="11"/>
        <end position="261"/>
    </location>
</feature>
<dbReference type="AlphaFoldDB" id="A0A1K2HXW3"/>
<dbReference type="InterPro" id="IPR003439">
    <property type="entry name" value="ABC_transporter-like_ATP-bd"/>
</dbReference>
<evidence type="ECO:0000256" key="7">
    <source>
        <dbReference type="ARBA" id="ARBA00023136"/>
    </source>
</evidence>
<proteinExistence type="inferred from homology"/>
<dbReference type="SMART" id="SM00382">
    <property type="entry name" value="AAA"/>
    <property type="match status" value="1"/>
</dbReference>
<keyword evidence="10" id="KW-1185">Reference proteome</keyword>
<evidence type="ECO:0000256" key="1">
    <source>
        <dbReference type="ARBA" id="ARBA00004417"/>
    </source>
</evidence>
<keyword evidence="4" id="KW-1003">Cell membrane</keyword>
<name>A0A1K2HXW3_9HYPH</name>
<evidence type="ECO:0000256" key="2">
    <source>
        <dbReference type="ARBA" id="ARBA00005417"/>
    </source>
</evidence>
<evidence type="ECO:0000259" key="8">
    <source>
        <dbReference type="PROSITE" id="PS50893"/>
    </source>
</evidence>
<sequence>MTIPVDLHEALTIEDLRVGIGRGRDRVELLDGISLSLRRGEILALVGESGSGKSMTALAAARLLPPGAELGARRLVVGGADVASAGGAALDRIRGKSFGFVFQEPMTSLNPLLTIGEQIAEPIRLHLHLDRAATRSRVIDLLGAVGFPAASTRLDDYPHQLSGGQRQRAMIAMAIACNPPFLFADEPTTALDVTTQAQVLTLLRSLCRERGMGMLLITHDLGVVSAVADRVAVMYAGRIVETGPAAAVLAAPHHPYADALRRALPRVSAKVARLEALEGQPPSPRAFPTGCRFHPRCARATARCRTSVPALVPSGLRTVACFNPIAETKETAP</sequence>
<evidence type="ECO:0000256" key="5">
    <source>
        <dbReference type="ARBA" id="ARBA00022741"/>
    </source>
</evidence>
<dbReference type="PANTHER" id="PTHR43297">
    <property type="entry name" value="OLIGOPEPTIDE TRANSPORT ATP-BINDING PROTEIN APPD"/>
    <property type="match status" value="1"/>
</dbReference>
<gene>
    <name evidence="9" type="ORF">SAMN02983003_2083</name>
</gene>
<evidence type="ECO:0000256" key="6">
    <source>
        <dbReference type="ARBA" id="ARBA00022840"/>
    </source>
</evidence>
<dbReference type="InterPro" id="IPR013563">
    <property type="entry name" value="Oligopep_ABC_C"/>
</dbReference>
<accession>A0A1K2HXW3</accession>
<evidence type="ECO:0000313" key="10">
    <source>
        <dbReference type="Proteomes" id="UP000183447"/>
    </source>
</evidence>
<dbReference type="STRING" id="665118.SAMN02983003_2083"/>
<dbReference type="InterPro" id="IPR003593">
    <property type="entry name" value="AAA+_ATPase"/>
</dbReference>
<dbReference type="GO" id="GO:0005886">
    <property type="term" value="C:plasma membrane"/>
    <property type="evidence" value="ECO:0007669"/>
    <property type="project" value="UniProtKB-SubCell"/>
</dbReference>
<dbReference type="PROSITE" id="PS00211">
    <property type="entry name" value="ABC_TRANSPORTER_1"/>
    <property type="match status" value="1"/>
</dbReference>
<comment type="subcellular location">
    <subcellularLocation>
        <location evidence="1">Cell inner membrane</location>
        <topology evidence="1">Peripheral membrane protein</topology>
    </subcellularLocation>
</comment>
<comment type="similarity">
    <text evidence="2">Belongs to the ABC transporter superfamily.</text>
</comment>
<dbReference type="InterPro" id="IPR017871">
    <property type="entry name" value="ABC_transporter-like_CS"/>
</dbReference>
<dbReference type="GO" id="GO:0015833">
    <property type="term" value="P:peptide transport"/>
    <property type="evidence" value="ECO:0007669"/>
    <property type="project" value="InterPro"/>
</dbReference>
<protein>
    <submittedName>
        <fullName evidence="9">Peptide/nickel transport system ATP-binding protein</fullName>
    </submittedName>
</protein>
<dbReference type="InterPro" id="IPR050388">
    <property type="entry name" value="ABC_Ni/Peptide_Import"/>
</dbReference>
<reference evidence="9 10" key="1">
    <citation type="submission" date="2016-11" db="EMBL/GenBank/DDBJ databases">
        <authorList>
            <person name="Jaros S."/>
            <person name="Januszkiewicz K."/>
            <person name="Wedrychowicz H."/>
        </authorList>
    </citation>
    <scope>NUCLEOTIDE SEQUENCE [LARGE SCALE GENOMIC DNA]</scope>
    <source>
        <strain evidence="9 10">ATCC 23634</strain>
    </source>
</reference>
<keyword evidence="7" id="KW-0472">Membrane</keyword>
<keyword evidence="3" id="KW-0813">Transport</keyword>
<dbReference type="CDD" id="cd03257">
    <property type="entry name" value="ABC_NikE_OppD_transporters"/>
    <property type="match status" value="1"/>
</dbReference>
<dbReference type="NCBIfam" id="TIGR01727">
    <property type="entry name" value="oligo_HPY"/>
    <property type="match status" value="1"/>
</dbReference>
<dbReference type="RefSeq" id="WP_084603439.1">
    <property type="nucleotide sequence ID" value="NZ_FPKU01000002.1"/>
</dbReference>
<dbReference type="FunFam" id="3.40.50.300:FF:000016">
    <property type="entry name" value="Oligopeptide ABC transporter ATP-binding component"/>
    <property type="match status" value="1"/>
</dbReference>
<dbReference type="PANTHER" id="PTHR43297:SF2">
    <property type="entry name" value="DIPEPTIDE TRANSPORT ATP-BINDING PROTEIN DPPD"/>
    <property type="match status" value="1"/>
</dbReference>
<keyword evidence="6 9" id="KW-0067">ATP-binding</keyword>
<evidence type="ECO:0000256" key="4">
    <source>
        <dbReference type="ARBA" id="ARBA00022475"/>
    </source>
</evidence>
<dbReference type="InterPro" id="IPR027417">
    <property type="entry name" value="P-loop_NTPase"/>
</dbReference>
<dbReference type="Gene3D" id="3.40.50.300">
    <property type="entry name" value="P-loop containing nucleotide triphosphate hydrolases"/>
    <property type="match status" value="1"/>
</dbReference>
<evidence type="ECO:0000256" key="3">
    <source>
        <dbReference type="ARBA" id="ARBA00022448"/>
    </source>
</evidence>
<dbReference type="GO" id="GO:0016887">
    <property type="term" value="F:ATP hydrolysis activity"/>
    <property type="evidence" value="ECO:0007669"/>
    <property type="project" value="InterPro"/>
</dbReference>
<dbReference type="SUPFAM" id="SSF52540">
    <property type="entry name" value="P-loop containing nucleoside triphosphate hydrolases"/>
    <property type="match status" value="1"/>
</dbReference>
<dbReference type="PROSITE" id="PS50893">
    <property type="entry name" value="ABC_TRANSPORTER_2"/>
    <property type="match status" value="1"/>
</dbReference>
<dbReference type="Pfam" id="PF00005">
    <property type="entry name" value="ABC_tran"/>
    <property type="match status" value="1"/>
</dbReference>
<dbReference type="OrthoDB" id="9815712at2"/>
<dbReference type="EMBL" id="FPKU01000002">
    <property type="protein sequence ID" value="SFZ84559.1"/>
    <property type="molecule type" value="Genomic_DNA"/>
</dbReference>